<organism evidence="1 2">
    <name type="scientific">Chitinimonas taiwanensis DSM 18899</name>
    <dbReference type="NCBI Taxonomy" id="1121279"/>
    <lineage>
        <taxon>Bacteria</taxon>
        <taxon>Pseudomonadati</taxon>
        <taxon>Pseudomonadota</taxon>
        <taxon>Betaproteobacteria</taxon>
        <taxon>Neisseriales</taxon>
        <taxon>Chitinibacteraceae</taxon>
        <taxon>Chitinimonas</taxon>
    </lineage>
</organism>
<evidence type="ECO:0000313" key="2">
    <source>
        <dbReference type="Proteomes" id="UP000186513"/>
    </source>
</evidence>
<gene>
    <name evidence="1" type="ORF">SAMN02745887_03708</name>
</gene>
<name>A0A1K2HTC2_9NEIS</name>
<dbReference type="STRING" id="1121279.SAMN02745887_03708"/>
<keyword evidence="2" id="KW-1185">Reference proteome</keyword>
<sequence>MTTTLQVTLTPTADRTPATVETTSELSGAQWISRFPTSTSLDDLESPFKENVTSFIAALKAAGAAVTIAATRRPKERAYLMHWCFKITKGKAKADNIPKMAGVDIKWDHSDADGKYSESESIKAAKAMVSGYGMQGLVGLAPALNSRHIQGNAIDMNISWSGTLSITDVKGEIVEIATSPRTGMNETLHKVGAGYNVIKYNGSGVDKPHWSTDGR</sequence>
<dbReference type="AlphaFoldDB" id="A0A1K2HTC2"/>
<protein>
    <recommendedName>
        <fullName evidence="3">Peptidoglycan-binding domain-containing protein</fullName>
    </recommendedName>
</protein>
<evidence type="ECO:0008006" key="3">
    <source>
        <dbReference type="Google" id="ProtNLM"/>
    </source>
</evidence>
<dbReference type="Proteomes" id="UP000186513">
    <property type="component" value="Unassembled WGS sequence"/>
</dbReference>
<dbReference type="RefSeq" id="WP_217651513.1">
    <property type="nucleotide sequence ID" value="NZ_FPKR01000018.1"/>
</dbReference>
<evidence type="ECO:0000313" key="1">
    <source>
        <dbReference type="EMBL" id="SFZ79522.1"/>
    </source>
</evidence>
<accession>A0A1K2HTC2</accession>
<reference evidence="1 2" key="1">
    <citation type="submission" date="2016-11" db="EMBL/GenBank/DDBJ databases">
        <authorList>
            <person name="Jaros S."/>
            <person name="Januszkiewicz K."/>
            <person name="Wedrychowicz H."/>
        </authorList>
    </citation>
    <scope>NUCLEOTIDE SEQUENCE [LARGE SCALE GENOMIC DNA]</scope>
    <source>
        <strain evidence="1 2">DSM 18899</strain>
    </source>
</reference>
<dbReference type="EMBL" id="FPKR01000018">
    <property type="protein sequence ID" value="SFZ79522.1"/>
    <property type="molecule type" value="Genomic_DNA"/>
</dbReference>
<proteinExistence type="predicted"/>